<organism evidence="1 2">
    <name type="scientific">Biomphalaria glabrata</name>
    <name type="common">Bloodfluke planorb</name>
    <name type="synonym">Freshwater snail</name>
    <dbReference type="NCBI Taxonomy" id="6526"/>
    <lineage>
        <taxon>Eukaryota</taxon>
        <taxon>Metazoa</taxon>
        <taxon>Spiralia</taxon>
        <taxon>Lophotrochozoa</taxon>
        <taxon>Mollusca</taxon>
        <taxon>Gastropoda</taxon>
        <taxon>Heterobranchia</taxon>
        <taxon>Euthyneura</taxon>
        <taxon>Panpulmonata</taxon>
        <taxon>Hygrophila</taxon>
        <taxon>Lymnaeoidea</taxon>
        <taxon>Planorbidae</taxon>
        <taxon>Biomphalaria</taxon>
    </lineage>
</organism>
<gene>
    <name evidence="1" type="primary">106055525</name>
</gene>
<sequence>MDKAISLALSVKSSKIINVMKVSKSQSDRDAVDKLSRKASKSQSDRDAVAKLSCKGVDDLNSFYRTIVNRNEDLSQTLLILSPPKKSLLEGLEPDRYDSRVDDVGYDHPKKKFTFIPNY</sequence>
<dbReference type="VEuPathDB" id="VectorBase:BGLB038280"/>
<evidence type="ECO:0000313" key="2">
    <source>
        <dbReference type="Proteomes" id="UP000076420"/>
    </source>
</evidence>
<accession>A0A2C9M429</accession>
<dbReference type="VEuPathDB" id="VectorBase:BGLAX_051883"/>
<dbReference type="AlphaFoldDB" id="A0A2C9M429"/>
<proteinExistence type="predicted"/>
<name>A0A2C9M429_BIOGL</name>
<dbReference type="EnsemblMetazoa" id="BGLB038280-RA">
    <property type="protein sequence ID" value="BGLB038280-PA"/>
    <property type="gene ID" value="BGLB038280"/>
</dbReference>
<dbReference type="Proteomes" id="UP000076420">
    <property type="component" value="Unassembled WGS sequence"/>
</dbReference>
<dbReference type="KEGG" id="bgt:106055525"/>
<evidence type="ECO:0000313" key="1">
    <source>
        <dbReference type="EnsemblMetazoa" id="BGLB038280-PA"/>
    </source>
</evidence>
<reference evidence="1" key="1">
    <citation type="submission" date="2020-05" db="UniProtKB">
        <authorList>
            <consortium name="EnsemblMetazoa"/>
        </authorList>
    </citation>
    <scope>IDENTIFICATION</scope>
    <source>
        <strain evidence="1">BB02</strain>
    </source>
</reference>
<protein>
    <submittedName>
        <fullName evidence="1">Uncharacterized protein</fullName>
    </submittedName>
</protein>